<dbReference type="NCBIfam" id="NF042934">
    <property type="entry name" value="cis_reg_atten"/>
    <property type="match status" value="1"/>
</dbReference>
<dbReference type="RefSeq" id="WP_071066465.1">
    <property type="nucleotide sequence ID" value="NZ_MAXA01000257.1"/>
</dbReference>
<feature type="compositionally biased region" description="Low complexity" evidence="1">
    <location>
        <begin position="1"/>
        <end position="17"/>
    </location>
</feature>
<protein>
    <submittedName>
        <fullName evidence="2">Uncharacterized protein</fullName>
    </submittedName>
</protein>
<name>A0A1S1PDZ3_9ACTN</name>
<dbReference type="Proteomes" id="UP000179769">
    <property type="component" value="Unassembled WGS sequence"/>
</dbReference>
<dbReference type="InterPro" id="IPR049979">
    <property type="entry name" value="Cys_resp_CS_actino"/>
</dbReference>
<sequence length="66" mass="6680">MPGASTAPSAPSAYSGSGQPGRHGPSGVRGALASRPGDVCPVDLRLVARLHVDLLRVSSAGCRRSR</sequence>
<feature type="region of interest" description="Disordered" evidence="1">
    <location>
        <begin position="1"/>
        <end position="35"/>
    </location>
</feature>
<proteinExistence type="predicted"/>
<evidence type="ECO:0000313" key="3">
    <source>
        <dbReference type="Proteomes" id="UP000179769"/>
    </source>
</evidence>
<accession>A0A1S1PDZ3</accession>
<keyword evidence="3" id="KW-1185">Reference proteome</keyword>
<evidence type="ECO:0000256" key="1">
    <source>
        <dbReference type="SAM" id="MobiDB-lite"/>
    </source>
</evidence>
<reference evidence="3" key="1">
    <citation type="submission" date="2016-07" db="EMBL/GenBank/DDBJ databases">
        <title>Frankia sp. NRRL B-16219 Genome sequencing.</title>
        <authorList>
            <person name="Ghodhbane-Gtari F."/>
            <person name="Swanson E."/>
            <person name="Gueddou A."/>
            <person name="Louati M."/>
            <person name="Nouioui I."/>
            <person name="Hezbri K."/>
            <person name="Abebe-Akele F."/>
            <person name="Simpson S."/>
            <person name="Morris K."/>
            <person name="Thomas K."/>
            <person name="Gtari M."/>
            <person name="Tisa L.S."/>
        </authorList>
    </citation>
    <scope>NUCLEOTIDE SEQUENCE [LARGE SCALE GENOMIC DNA]</scope>
    <source>
        <strain evidence="3">NRRL B-16219</strain>
    </source>
</reference>
<dbReference type="AlphaFoldDB" id="A0A1S1PDZ3"/>
<gene>
    <name evidence="2" type="ORF">BBK14_07365</name>
</gene>
<dbReference type="EMBL" id="MAXA01000257">
    <property type="protein sequence ID" value="OHV21113.1"/>
    <property type="molecule type" value="Genomic_DNA"/>
</dbReference>
<organism evidence="2 3">
    <name type="scientific">Parafrankia soli</name>
    <dbReference type="NCBI Taxonomy" id="2599596"/>
    <lineage>
        <taxon>Bacteria</taxon>
        <taxon>Bacillati</taxon>
        <taxon>Actinomycetota</taxon>
        <taxon>Actinomycetes</taxon>
        <taxon>Frankiales</taxon>
        <taxon>Frankiaceae</taxon>
        <taxon>Parafrankia</taxon>
    </lineage>
</organism>
<evidence type="ECO:0000313" key="2">
    <source>
        <dbReference type="EMBL" id="OHV21113.1"/>
    </source>
</evidence>
<comment type="caution">
    <text evidence="2">The sequence shown here is derived from an EMBL/GenBank/DDBJ whole genome shotgun (WGS) entry which is preliminary data.</text>
</comment>